<dbReference type="InterPro" id="IPR024654">
    <property type="entry name" value="Calcineurin-like_PHP_lpxH"/>
</dbReference>
<gene>
    <name evidence="4" type="ORF">NBRC111893_1320</name>
</gene>
<dbReference type="Proteomes" id="UP000286974">
    <property type="component" value="Unassembled WGS sequence"/>
</dbReference>
<feature type="domain" description="Calcineurin-like phosphoesterase" evidence="3">
    <location>
        <begin position="3"/>
        <end position="148"/>
    </location>
</feature>
<dbReference type="Gene3D" id="3.60.21.10">
    <property type="match status" value="1"/>
</dbReference>
<evidence type="ECO:0000313" key="4">
    <source>
        <dbReference type="EMBL" id="GAY73174.1"/>
    </source>
</evidence>
<dbReference type="EC" id="3.1.4.-" evidence="2"/>
<accession>A0A401FLA9</accession>
<dbReference type="RefSeq" id="WP_125008257.1">
    <property type="nucleotide sequence ID" value="NZ_BEXA01000002.1"/>
</dbReference>
<dbReference type="EMBL" id="BEXA01000002">
    <property type="protein sequence ID" value="GAY73174.1"/>
    <property type="molecule type" value="Genomic_DNA"/>
</dbReference>
<keyword evidence="5" id="KW-1185">Reference proteome</keyword>
<keyword evidence="2" id="KW-0479">Metal-binding</keyword>
<comment type="similarity">
    <text evidence="1 2">Belongs to the metallophosphoesterase superfamily. YfcE family.</text>
</comment>
<dbReference type="PANTHER" id="PTHR11124">
    <property type="entry name" value="VACUOLAR SORTING PROTEIN VPS29"/>
    <property type="match status" value="1"/>
</dbReference>
<protein>
    <recommendedName>
        <fullName evidence="2">Phosphoesterase</fullName>
        <ecNumber evidence="2">3.1.4.-</ecNumber>
    </recommendedName>
</protein>
<dbReference type="InterPro" id="IPR029052">
    <property type="entry name" value="Metallo-depent_PP-like"/>
</dbReference>
<dbReference type="Pfam" id="PF12850">
    <property type="entry name" value="Metallophos_2"/>
    <property type="match status" value="1"/>
</dbReference>
<dbReference type="InterPro" id="IPR000979">
    <property type="entry name" value="Phosphodiesterase_MJ0936/Vps29"/>
</dbReference>
<evidence type="ECO:0000256" key="1">
    <source>
        <dbReference type="ARBA" id="ARBA00008950"/>
    </source>
</evidence>
<organism evidence="4 5">
    <name type="scientific">Lentilactobacillus kosonis</name>
    <dbReference type="NCBI Taxonomy" id="2810561"/>
    <lineage>
        <taxon>Bacteria</taxon>
        <taxon>Bacillati</taxon>
        <taxon>Bacillota</taxon>
        <taxon>Bacilli</taxon>
        <taxon>Lactobacillales</taxon>
        <taxon>Lactobacillaceae</taxon>
        <taxon>Lentilactobacillus</taxon>
    </lineage>
</organism>
<dbReference type="SUPFAM" id="SSF56300">
    <property type="entry name" value="Metallo-dependent phosphatases"/>
    <property type="match status" value="1"/>
</dbReference>
<dbReference type="NCBIfam" id="TIGR00040">
    <property type="entry name" value="yfcE"/>
    <property type="match status" value="1"/>
</dbReference>
<proteinExistence type="inferred from homology"/>
<comment type="caution">
    <text evidence="4">The sequence shown here is derived from an EMBL/GenBank/DDBJ whole genome shotgun (WGS) entry which is preliminary data.</text>
</comment>
<dbReference type="AlphaFoldDB" id="A0A401FLA9"/>
<dbReference type="OrthoDB" id="9800565at2"/>
<dbReference type="GO" id="GO:0016787">
    <property type="term" value="F:hydrolase activity"/>
    <property type="evidence" value="ECO:0007669"/>
    <property type="project" value="UniProtKB-UniRule"/>
</dbReference>
<evidence type="ECO:0000259" key="3">
    <source>
        <dbReference type="Pfam" id="PF12850"/>
    </source>
</evidence>
<evidence type="ECO:0000256" key="2">
    <source>
        <dbReference type="RuleBase" id="RU362039"/>
    </source>
</evidence>
<dbReference type="GO" id="GO:0046872">
    <property type="term" value="F:metal ion binding"/>
    <property type="evidence" value="ECO:0007669"/>
    <property type="project" value="UniProtKB-KW"/>
</dbReference>
<comment type="cofactor">
    <cofactor evidence="2">
        <name>a divalent metal cation</name>
        <dbReference type="ChEBI" id="CHEBI:60240"/>
    </cofactor>
</comment>
<name>A0A401FLA9_9LACO</name>
<sequence>MSKVLVVSDSHGDQKILRTIWTKFNDQVECFFHCGDSELSKDSDLIHKYLLVKGNMDFEDFPIERTISVGDTKVYQTHGHLKGVNFNILNLLLTAESMDAGIALFGHTHELMCTTDNGVLLVNPGSISQPRGDFASIGGTFCTIDINNSDFIVDYYNREMQVVPELHFQFKRHDDKGV</sequence>
<reference evidence="4 5" key="1">
    <citation type="submission" date="2017-11" db="EMBL/GenBank/DDBJ databases">
        <title>Draft Genome Sequence of Lactobacillus curieae NBRC 111893 isolated from Koso, a Japanese sugar-Vegetable Fermented Beverage.</title>
        <authorList>
            <person name="Chiou T.Y."/>
            <person name="Oshima K."/>
            <person name="Suda W."/>
            <person name="Hattori M."/>
            <person name="Takahashi T."/>
        </authorList>
    </citation>
    <scope>NUCLEOTIDE SEQUENCE [LARGE SCALE GENOMIC DNA]</scope>
    <source>
        <strain evidence="4 5">NBRC111893</strain>
    </source>
</reference>
<evidence type="ECO:0000313" key="5">
    <source>
        <dbReference type="Proteomes" id="UP000286974"/>
    </source>
</evidence>